<evidence type="ECO:0000256" key="11">
    <source>
        <dbReference type="ARBA" id="ARBA00053423"/>
    </source>
</evidence>
<dbReference type="GO" id="GO:0031072">
    <property type="term" value="F:heat shock protein binding"/>
    <property type="evidence" value="ECO:0007669"/>
    <property type="project" value="InterPro"/>
</dbReference>
<evidence type="ECO:0000256" key="6">
    <source>
        <dbReference type="ARBA" id="ARBA00022737"/>
    </source>
</evidence>
<evidence type="ECO:0000256" key="13">
    <source>
        <dbReference type="ARBA" id="ARBA00067609"/>
    </source>
</evidence>
<dbReference type="Gene3D" id="1.10.287.110">
    <property type="entry name" value="DnaJ domain"/>
    <property type="match status" value="1"/>
</dbReference>
<dbReference type="FunFam" id="2.10.230.10:FF:000002">
    <property type="entry name" value="Molecular chaperone DnaJ"/>
    <property type="match status" value="1"/>
</dbReference>
<evidence type="ECO:0000259" key="17">
    <source>
        <dbReference type="PROSITE" id="PS50076"/>
    </source>
</evidence>
<keyword evidence="8 14" id="KW-0862">Zinc</keyword>
<dbReference type="Gene3D" id="2.60.260.20">
    <property type="entry name" value="Urease metallochaperone UreE, N-terminal domain"/>
    <property type="match status" value="2"/>
</dbReference>
<evidence type="ECO:0000259" key="18">
    <source>
        <dbReference type="PROSITE" id="PS51188"/>
    </source>
</evidence>
<feature type="domain" description="J" evidence="17">
    <location>
        <begin position="6"/>
        <end position="70"/>
    </location>
</feature>
<evidence type="ECO:0000256" key="1">
    <source>
        <dbReference type="ARBA" id="ARBA00004496"/>
    </source>
</evidence>
<dbReference type="FunFam" id="1.10.287.110:FF:000034">
    <property type="entry name" value="Chaperone protein DnaJ"/>
    <property type="match status" value="1"/>
</dbReference>
<keyword evidence="20" id="KW-1185">Reference proteome</keyword>
<dbReference type="InterPro" id="IPR008971">
    <property type="entry name" value="HSP40/DnaJ_pept-bd"/>
</dbReference>
<feature type="repeat" description="CXXCXGXG motif" evidence="14">
    <location>
        <begin position="205"/>
        <end position="212"/>
    </location>
</feature>
<keyword evidence="10 14" id="KW-0143">Chaperone</keyword>
<keyword evidence="7 14" id="KW-0863">Zinc-finger</keyword>
<accession>A0A1T4V0A0</accession>
<feature type="binding site" evidence="14">
    <location>
        <position position="169"/>
    </location>
    <ligand>
        <name>Zn(2+)</name>
        <dbReference type="ChEBI" id="CHEBI:29105"/>
        <label>2</label>
    </ligand>
</feature>
<dbReference type="AlphaFoldDB" id="A0A1T4V0A0"/>
<dbReference type="PROSITE" id="PS50076">
    <property type="entry name" value="DNAJ_2"/>
    <property type="match status" value="1"/>
</dbReference>
<feature type="binding site" evidence="14">
    <location>
        <position position="152"/>
    </location>
    <ligand>
        <name>Zn(2+)</name>
        <dbReference type="ChEBI" id="CHEBI:29105"/>
        <label>1</label>
    </ligand>
</feature>
<feature type="binding site" evidence="14">
    <location>
        <position position="194"/>
    </location>
    <ligand>
        <name>Zn(2+)</name>
        <dbReference type="ChEBI" id="CHEBI:29105"/>
        <label>2</label>
    </ligand>
</feature>
<feature type="repeat" description="CXXCXGXG motif" evidence="14">
    <location>
        <begin position="169"/>
        <end position="176"/>
    </location>
</feature>
<dbReference type="GO" id="GO:0009408">
    <property type="term" value="P:response to heat"/>
    <property type="evidence" value="ECO:0007669"/>
    <property type="project" value="InterPro"/>
</dbReference>
<feature type="repeat" description="CXXCXGXG motif" evidence="14">
    <location>
        <begin position="152"/>
        <end position="159"/>
    </location>
</feature>
<dbReference type="EMBL" id="FUXX01000004">
    <property type="protein sequence ID" value="SKA58298.1"/>
    <property type="molecule type" value="Genomic_DNA"/>
</dbReference>
<protein>
    <recommendedName>
        <fullName evidence="13 14">Chaperone protein DnaJ</fullName>
    </recommendedName>
</protein>
<dbReference type="STRING" id="83771.SAMN02910357_02462"/>
<dbReference type="HAMAP" id="MF_01152">
    <property type="entry name" value="DnaJ"/>
    <property type="match status" value="1"/>
</dbReference>
<dbReference type="NCBIfam" id="NF008035">
    <property type="entry name" value="PRK10767.1"/>
    <property type="match status" value="1"/>
</dbReference>
<feature type="binding site" evidence="14">
    <location>
        <position position="172"/>
    </location>
    <ligand>
        <name>Zn(2+)</name>
        <dbReference type="ChEBI" id="CHEBI:29105"/>
        <label>2</label>
    </ligand>
</feature>
<dbReference type="SUPFAM" id="SSF46565">
    <property type="entry name" value="Chaperone J-domain"/>
    <property type="match status" value="1"/>
</dbReference>
<feature type="binding site" evidence="14">
    <location>
        <position position="155"/>
    </location>
    <ligand>
        <name>Zn(2+)</name>
        <dbReference type="ChEBI" id="CHEBI:29105"/>
        <label>1</label>
    </ligand>
</feature>
<comment type="function">
    <text evidence="11 14">Participates actively in the response to hyperosmotic and heat shock by preventing the aggregation of stress-denatured proteins and by disaggregating proteins, also in an autonomous, DnaK-independent fashion. Unfolded proteins bind initially to DnaJ; upon interaction with the DnaJ-bound protein, DnaK hydrolyzes its bound ATP, resulting in the formation of a stable complex. GrpE releases ADP from DnaK; ATP binding to DnaK triggers the release of the substrate protein, thus completing the reaction cycle. Several rounds of ATP-dependent interactions between DnaJ, DnaK and GrpE are required for fully efficient folding. Also involved, together with DnaK and GrpE, in the DNA replication of plasmids through activation of initiation proteins.</text>
</comment>
<evidence type="ECO:0000256" key="5">
    <source>
        <dbReference type="ARBA" id="ARBA00022723"/>
    </source>
</evidence>
<evidence type="ECO:0000256" key="2">
    <source>
        <dbReference type="ARBA" id="ARBA00011738"/>
    </source>
</evidence>
<evidence type="ECO:0000256" key="15">
    <source>
        <dbReference type="PROSITE-ProRule" id="PRU00546"/>
    </source>
</evidence>
<evidence type="ECO:0000256" key="7">
    <source>
        <dbReference type="ARBA" id="ARBA00022771"/>
    </source>
</evidence>
<feature type="binding site" evidence="14">
    <location>
        <position position="191"/>
    </location>
    <ligand>
        <name>Zn(2+)</name>
        <dbReference type="ChEBI" id="CHEBI:29105"/>
        <label>2</label>
    </ligand>
</feature>
<reference evidence="20" key="1">
    <citation type="submission" date="2017-02" db="EMBL/GenBank/DDBJ databases">
        <authorList>
            <person name="Varghese N."/>
            <person name="Submissions S."/>
        </authorList>
    </citation>
    <scope>NUCLEOTIDE SEQUENCE [LARGE SCALE GENOMIC DNA]</scope>
    <source>
        <strain evidence="20">DSM 3072</strain>
    </source>
</reference>
<dbReference type="NCBIfam" id="TIGR02349">
    <property type="entry name" value="DnaJ_bact"/>
    <property type="match status" value="1"/>
</dbReference>
<evidence type="ECO:0000256" key="12">
    <source>
        <dbReference type="ARBA" id="ARBA00061004"/>
    </source>
</evidence>
<dbReference type="InterPro" id="IPR036410">
    <property type="entry name" value="HSP_DnaJ_Cys-rich_dom_sf"/>
</dbReference>
<comment type="domain">
    <text evidence="14">The J domain is necessary and sufficient to stimulate DnaK ATPase activity. Zinc center 1 plays an important role in the autonomous, DnaK-independent chaperone activity of DnaJ. Zinc center 2 is essential for interaction with DnaK and for DnaJ activity.</text>
</comment>
<keyword evidence="3 14" id="KW-0963">Cytoplasm</keyword>
<organism evidence="19 20">
    <name type="scientific">Succinivibrio dextrinosolvens DSM 3072</name>
    <dbReference type="NCBI Taxonomy" id="1123324"/>
    <lineage>
        <taxon>Bacteria</taxon>
        <taxon>Pseudomonadati</taxon>
        <taxon>Pseudomonadota</taxon>
        <taxon>Gammaproteobacteria</taxon>
        <taxon>Aeromonadales</taxon>
        <taxon>Succinivibrionaceae</taxon>
        <taxon>Succinivibrio</taxon>
    </lineage>
</organism>
<dbReference type="GO" id="GO:0005737">
    <property type="term" value="C:cytoplasm"/>
    <property type="evidence" value="ECO:0007669"/>
    <property type="project" value="UniProtKB-SubCell"/>
</dbReference>
<dbReference type="GO" id="GO:0042026">
    <property type="term" value="P:protein refolding"/>
    <property type="evidence" value="ECO:0007669"/>
    <property type="project" value="TreeGrafter"/>
</dbReference>
<evidence type="ECO:0000256" key="3">
    <source>
        <dbReference type="ARBA" id="ARBA00022490"/>
    </source>
</evidence>
<comment type="cofactor">
    <cofactor evidence="14">
        <name>Zn(2+)</name>
        <dbReference type="ChEBI" id="CHEBI:29105"/>
    </cofactor>
    <text evidence="14">Binds 2 Zn(2+) ions per monomer.</text>
</comment>
<dbReference type="Pfam" id="PF01556">
    <property type="entry name" value="DnaJ_C"/>
    <property type="match status" value="1"/>
</dbReference>
<comment type="similarity">
    <text evidence="12 14">Belongs to the DnaJ family.</text>
</comment>
<dbReference type="SUPFAM" id="SSF49493">
    <property type="entry name" value="HSP40/DnaJ peptide-binding domain"/>
    <property type="match status" value="2"/>
</dbReference>
<gene>
    <name evidence="14" type="primary">dnaJ</name>
    <name evidence="19" type="ORF">SAMN02745213_00382</name>
</gene>
<dbReference type="GO" id="GO:0051082">
    <property type="term" value="F:unfolded protein binding"/>
    <property type="evidence" value="ECO:0007669"/>
    <property type="project" value="UniProtKB-UniRule"/>
</dbReference>
<dbReference type="InterPro" id="IPR012724">
    <property type="entry name" value="DnaJ"/>
</dbReference>
<evidence type="ECO:0000256" key="14">
    <source>
        <dbReference type="HAMAP-Rule" id="MF_01152"/>
    </source>
</evidence>
<dbReference type="RefSeq" id="WP_078927986.1">
    <property type="nucleotide sequence ID" value="NZ_FUXX01000004.1"/>
</dbReference>
<dbReference type="InterPro" id="IPR018253">
    <property type="entry name" value="DnaJ_domain_CS"/>
</dbReference>
<dbReference type="GO" id="GO:0005524">
    <property type="term" value="F:ATP binding"/>
    <property type="evidence" value="ECO:0007669"/>
    <property type="project" value="InterPro"/>
</dbReference>
<dbReference type="GO" id="GO:0006260">
    <property type="term" value="P:DNA replication"/>
    <property type="evidence" value="ECO:0007669"/>
    <property type="project" value="UniProtKB-KW"/>
</dbReference>
<feature type="zinc finger region" description="CR-type" evidence="15">
    <location>
        <begin position="139"/>
        <end position="217"/>
    </location>
</feature>
<feature type="repeat" description="CXXCXGXG motif" evidence="14">
    <location>
        <begin position="191"/>
        <end position="198"/>
    </location>
</feature>
<dbReference type="Pfam" id="PF00226">
    <property type="entry name" value="DnaJ"/>
    <property type="match status" value="1"/>
</dbReference>
<dbReference type="SUPFAM" id="SSF57938">
    <property type="entry name" value="DnaJ/Hsp40 cysteine-rich domain"/>
    <property type="match status" value="1"/>
</dbReference>
<dbReference type="SMART" id="SM00271">
    <property type="entry name" value="DnaJ"/>
    <property type="match status" value="1"/>
</dbReference>
<name>A0A1T4V0A0_9GAMM</name>
<dbReference type="InterPro" id="IPR001305">
    <property type="entry name" value="HSP_DnaJ_Cys-rich_dom"/>
</dbReference>
<dbReference type="PANTHER" id="PTHR43096:SF48">
    <property type="entry name" value="CHAPERONE PROTEIN DNAJ"/>
    <property type="match status" value="1"/>
</dbReference>
<dbReference type="PROSITE" id="PS00636">
    <property type="entry name" value="DNAJ_1"/>
    <property type="match status" value="1"/>
</dbReference>
<keyword evidence="5 14" id="KW-0479">Metal-binding</keyword>
<dbReference type="Proteomes" id="UP000242432">
    <property type="component" value="Unassembled WGS sequence"/>
</dbReference>
<keyword evidence="6 14" id="KW-0677">Repeat</keyword>
<evidence type="ECO:0000256" key="4">
    <source>
        <dbReference type="ARBA" id="ARBA00022705"/>
    </source>
</evidence>
<dbReference type="InterPro" id="IPR001623">
    <property type="entry name" value="DnaJ_domain"/>
</dbReference>
<dbReference type="InterPro" id="IPR002939">
    <property type="entry name" value="DnaJ_C"/>
</dbReference>
<evidence type="ECO:0000313" key="19">
    <source>
        <dbReference type="EMBL" id="SKA58298.1"/>
    </source>
</evidence>
<sequence length="408" mass="44009">MASKRDYYEVLGVEKGADDATIKRAFKRLAIKYHPDRNKDPDAGEKFREINEAYQVLSDPQKRAAYDQYGFAGADGSQAGGGNPFGAGADFSDMFGDIFGDIFGGGRGGFGSRSSGPREIRGRDLRARITLSLEEAVKGCKKKLNVKTYVKCDTCGGSGLGKNGKKETCPHCHGQGQIFMRQGFMQVSQTCPHCNGSGYIITDGCKSCSGTGRVLKSKTLEVDIAAGVDTGDRIRLTGEGEAGLNGAPAGDLYVVIEVKDHDIFTRDGNDLYCEVPISFTTAALGGKVEVPTLEGAVNISIRPETQTGIMMRIPGKGVKSYNSTFKGNLYCKIVVETPINLTAHQKDLLKEFEASLNGEDKDSKDGKEDKSSKDEKSAKKRAESAARHKPKSEGFIKGVKKFFDDLSS</sequence>
<comment type="subcellular location">
    <subcellularLocation>
        <location evidence="1 14">Cytoplasm</location>
    </subcellularLocation>
</comment>
<evidence type="ECO:0000256" key="8">
    <source>
        <dbReference type="ARBA" id="ARBA00022833"/>
    </source>
</evidence>
<dbReference type="GO" id="GO:0008270">
    <property type="term" value="F:zinc ion binding"/>
    <property type="evidence" value="ECO:0007669"/>
    <property type="project" value="UniProtKB-UniRule"/>
</dbReference>
<dbReference type="PANTHER" id="PTHR43096">
    <property type="entry name" value="DNAJ HOMOLOG 1, MITOCHONDRIAL-RELATED"/>
    <property type="match status" value="1"/>
</dbReference>
<dbReference type="CDD" id="cd06257">
    <property type="entry name" value="DnaJ"/>
    <property type="match status" value="1"/>
</dbReference>
<feature type="domain" description="CR-type" evidence="18">
    <location>
        <begin position="139"/>
        <end position="217"/>
    </location>
</feature>
<feature type="region of interest" description="Disordered" evidence="16">
    <location>
        <begin position="355"/>
        <end position="393"/>
    </location>
</feature>
<feature type="binding site" evidence="14">
    <location>
        <position position="205"/>
    </location>
    <ligand>
        <name>Zn(2+)</name>
        <dbReference type="ChEBI" id="CHEBI:29105"/>
        <label>1</label>
    </ligand>
</feature>
<dbReference type="PROSITE" id="PS51188">
    <property type="entry name" value="ZF_CR"/>
    <property type="match status" value="1"/>
</dbReference>
<keyword evidence="4 14" id="KW-0235">DNA replication</keyword>
<dbReference type="Gene3D" id="2.10.230.10">
    <property type="entry name" value="Heat shock protein DnaJ, cysteine-rich domain"/>
    <property type="match status" value="1"/>
</dbReference>
<dbReference type="FunFam" id="2.60.260.20:FF:000004">
    <property type="entry name" value="Molecular chaperone DnaJ"/>
    <property type="match status" value="1"/>
</dbReference>
<proteinExistence type="inferred from homology"/>
<dbReference type="CDD" id="cd10719">
    <property type="entry name" value="DnaJ_zf"/>
    <property type="match status" value="1"/>
</dbReference>
<evidence type="ECO:0000256" key="9">
    <source>
        <dbReference type="ARBA" id="ARBA00023016"/>
    </source>
</evidence>
<comment type="subunit">
    <text evidence="2 14">Homodimer.</text>
</comment>
<evidence type="ECO:0000256" key="16">
    <source>
        <dbReference type="SAM" id="MobiDB-lite"/>
    </source>
</evidence>
<evidence type="ECO:0000256" key="10">
    <source>
        <dbReference type="ARBA" id="ARBA00023186"/>
    </source>
</evidence>
<feature type="binding site" evidence="14">
    <location>
        <position position="208"/>
    </location>
    <ligand>
        <name>Zn(2+)</name>
        <dbReference type="ChEBI" id="CHEBI:29105"/>
        <label>1</label>
    </ligand>
</feature>
<keyword evidence="9 14" id="KW-0346">Stress response</keyword>
<dbReference type="PRINTS" id="PR00625">
    <property type="entry name" value="JDOMAIN"/>
</dbReference>
<dbReference type="Pfam" id="PF00684">
    <property type="entry name" value="DnaJ_CXXCXGXG"/>
    <property type="match status" value="1"/>
</dbReference>
<dbReference type="CDD" id="cd10747">
    <property type="entry name" value="DnaJ_C"/>
    <property type="match status" value="1"/>
</dbReference>
<dbReference type="InterPro" id="IPR036869">
    <property type="entry name" value="J_dom_sf"/>
</dbReference>
<evidence type="ECO:0000313" key="20">
    <source>
        <dbReference type="Proteomes" id="UP000242432"/>
    </source>
</evidence>